<keyword evidence="4" id="KW-1185">Reference proteome</keyword>
<dbReference type="Pfam" id="PF09722">
    <property type="entry name" value="Xre_MbcA_ParS_C"/>
    <property type="match status" value="1"/>
</dbReference>
<accession>A0A9Q3W4P4</accession>
<proteinExistence type="predicted"/>
<evidence type="ECO:0000313" key="4">
    <source>
        <dbReference type="Proteomes" id="UP001107961"/>
    </source>
</evidence>
<dbReference type="EMBL" id="JAJVKT010000007">
    <property type="protein sequence ID" value="MCE7508566.1"/>
    <property type="molecule type" value="Genomic_DNA"/>
</dbReference>
<sequence>MQPAHDTQNLPALDDQARHAALRAVLKLLDLWQCTEKEKTALLGVGRSTLHKYQSRPESARISNDLLERLSYLLNIHQALRTLFGNRENVYGFVRMPNHNPYFNGISPMEAMSTGRVASLYEVFRHLDSLRGGQW</sequence>
<feature type="domain" description="Antitoxin Xre-like helix-turn-helix" evidence="2">
    <location>
        <begin position="16"/>
        <end position="74"/>
    </location>
</feature>
<evidence type="ECO:0000313" key="3">
    <source>
        <dbReference type="EMBL" id="MCE7508566.1"/>
    </source>
</evidence>
<dbReference type="Proteomes" id="UP001107961">
    <property type="component" value="Unassembled WGS sequence"/>
</dbReference>
<organism evidence="3 4">
    <name type="scientific">Alloalcanivorax xenomutans</name>
    <dbReference type="NCBI Taxonomy" id="1094342"/>
    <lineage>
        <taxon>Bacteria</taxon>
        <taxon>Pseudomonadati</taxon>
        <taxon>Pseudomonadota</taxon>
        <taxon>Gammaproteobacteria</taxon>
        <taxon>Oceanospirillales</taxon>
        <taxon>Alcanivoracaceae</taxon>
        <taxon>Alloalcanivorax</taxon>
    </lineage>
</organism>
<dbReference type="GO" id="GO:0003677">
    <property type="term" value="F:DNA binding"/>
    <property type="evidence" value="ECO:0007669"/>
    <property type="project" value="InterPro"/>
</dbReference>
<name>A0A9Q3W4P4_9GAMM</name>
<gene>
    <name evidence="3" type="ORF">LZG35_07930</name>
</gene>
<evidence type="ECO:0000259" key="2">
    <source>
        <dbReference type="Pfam" id="PF20432"/>
    </source>
</evidence>
<dbReference type="Pfam" id="PF20432">
    <property type="entry name" value="Xre-like-HTH"/>
    <property type="match status" value="1"/>
</dbReference>
<comment type="caution">
    <text evidence="3">The sequence shown here is derived from an EMBL/GenBank/DDBJ whole genome shotgun (WGS) entry which is preliminary data.</text>
</comment>
<dbReference type="KEGG" id="axe:P40_13025"/>
<dbReference type="InterPro" id="IPR024467">
    <property type="entry name" value="Xre/MbcA/ParS-like_toxin-bd"/>
</dbReference>
<dbReference type="InterPro" id="IPR046847">
    <property type="entry name" value="Xre-like_HTH"/>
</dbReference>
<dbReference type="AlphaFoldDB" id="A0A9Q3W4P4"/>
<dbReference type="GeneID" id="94687221"/>
<protein>
    <submittedName>
        <fullName evidence="3">MbcA/ParS/Xre antitoxin family protein</fullName>
    </submittedName>
</protein>
<evidence type="ECO:0000259" key="1">
    <source>
        <dbReference type="Pfam" id="PF09722"/>
    </source>
</evidence>
<feature type="domain" description="Antitoxin Xre/MbcA/ParS-like toxin-binding" evidence="1">
    <location>
        <begin position="79"/>
        <end position="133"/>
    </location>
</feature>
<reference evidence="3" key="1">
    <citation type="submission" date="2022-01" db="EMBL/GenBank/DDBJ databases">
        <authorList>
            <person name="Karlyshev A.V."/>
            <person name="Jaspars M."/>
        </authorList>
    </citation>
    <scope>NUCLEOTIDE SEQUENCE</scope>
    <source>
        <strain evidence="3">AGSA3-2</strain>
    </source>
</reference>
<dbReference type="RefSeq" id="WP_022994644.1">
    <property type="nucleotide sequence ID" value="NZ_CBDDTQ010000005.1"/>
</dbReference>